<dbReference type="Proteomes" id="UP000069935">
    <property type="component" value="Chromosome 4"/>
</dbReference>
<dbReference type="AlphaFoldDB" id="A0AAC8ZVJ8"/>
<evidence type="ECO:0000313" key="2">
    <source>
        <dbReference type="Proteomes" id="UP000069935"/>
    </source>
</evidence>
<sequence>MMAEEEAAGMAALSICESLVIAMVEKGFFTVEEVRGLLEDAAAPYLRQDQQRSEMQEPLLLHHDMAVRLIERLVIQVDAAGPLRRG</sequence>
<gene>
    <name evidence="1" type="ORF">AL072_24030</name>
</gene>
<accession>A0AAC8ZVJ8</accession>
<reference evidence="2" key="1">
    <citation type="submission" date="2015-08" db="EMBL/GenBank/DDBJ databases">
        <title>Complete Genome Sequence of Azospirillum thiophilum BV-S.</title>
        <authorList>
            <person name="Fomenkov A."/>
            <person name="Vincze T."/>
            <person name="Grabovich M."/>
            <person name="Dubinina G."/>
            <person name="Orlova M."/>
            <person name="Belousova E."/>
            <person name="Roberts R.J."/>
        </authorList>
    </citation>
    <scope>NUCLEOTIDE SEQUENCE [LARGE SCALE GENOMIC DNA]</scope>
    <source>
        <strain evidence="2">BV-S</strain>
    </source>
</reference>
<evidence type="ECO:0000313" key="1">
    <source>
        <dbReference type="EMBL" id="ALG74078.1"/>
    </source>
</evidence>
<reference evidence="1 2" key="2">
    <citation type="journal article" date="2016" name="Genome Announc.">
        <title>Complete Genome Sequence of a Strain of Azospirillum thiophilum Isolated from a Sulfide Spring.</title>
        <authorList>
            <person name="Fomenkov A."/>
            <person name="Vincze T."/>
            <person name="Grabovich M."/>
            <person name="Anton B.P."/>
            <person name="Dubinina G."/>
            <person name="Orlova M."/>
            <person name="Belousova E."/>
            <person name="Roberts R.J."/>
        </authorList>
    </citation>
    <scope>NUCLEOTIDE SEQUENCE [LARGE SCALE GENOMIC DNA]</scope>
    <source>
        <strain evidence="1 2">BV-S</strain>
    </source>
</reference>
<proteinExistence type="predicted"/>
<name>A0AAC8ZVJ8_9PROT</name>
<dbReference type="KEGG" id="ati:AL072_24030"/>
<organism evidence="1 2">
    <name type="scientific">Azospirillum thiophilum</name>
    <dbReference type="NCBI Taxonomy" id="528244"/>
    <lineage>
        <taxon>Bacteria</taxon>
        <taxon>Pseudomonadati</taxon>
        <taxon>Pseudomonadota</taxon>
        <taxon>Alphaproteobacteria</taxon>
        <taxon>Rhodospirillales</taxon>
        <taxon>Azospirillaceae</taxon>
        <taxon>Azospirillum</taxon>
    </lineage>
</organism>
<keyword evidence="2" id="KW-1185">Reference proteome</keyword>
<protein>
    <submittedName>
        <fullName evidence="1">Uncharacterized protein</fullName>
    </submittedName>
</protein>
<dbReference type="EMBL" id="CP012404">
    <property type="protein sequence ID" value="ALG74078.1"/>
    <property type="molecule type" value="Genomic_DNA"/>
</dbReference>